<organism evidence="1 2">
    <name type="scientific">Neoroseomonas soli</name>
    <dbReference type="NCBI Taxonomy" id="1081025"/>
    <lineage>
        <taxon>Bacteria</taxon>
        <taxon>Pseudomonadati</taxon>
        <taxon>Pseudomonadota</taxon>
        <taxon>Alphaproteobacteria</taxon>
        <taxon>Acetobacterales</taxon>
        <taxon>Acetobacteraceae</taxon>
        <taxon>Neoroseomonas</taxon>
    </lineage>
</organism>
<keyword evidence="2" id="KW-1185">Reference proteome</keyword>
<proteinExistence type="predicted"/>
<dbReference type="Gene3D" id="3.40.630.40">
    <property type="entry name" value="Zn-dependent exopeptidases"/>
    <property type="match status" value="1"/>
</dbReference>
<dbReference type="Pfam" id="PF05013">
    <property type="entry name" value="FGase"/>
    <property type="match status" value="1"/>
</dbReference>
<reference evidence="1" key="2">
    <citation type="journal article" date="2021" name="Syst. Appl. Microbiol.">
        <title>Roseomonas hellenica sp. nov., isolated from roots of wild-growing Alkanna tinctoria.</title>
        <authorList>
            <person name="Rat A."/>
            <person name="Naranjo H.D."/>
            <person name="Lebbe L."/>
            <person name="Cnockaert M."/>
            <person name="Krigas N."/>
            <person name="Grigoriadou K."/>
            <person name="Maloupa E."/>
            <person name="Willems A."/>
        </authorList>
    </citation>
    <scope>NUCLEOTIDE SEQUENCE</scope>
    <source>
        <strain evidence="1">LMG 31231</strain>
    </source>
</reference>
<protein>
    <submittedName>
        <fullName evidence="1">N-formylglutamate amidohydrolase</fullName>
    </submittedName>
</protein>
<dbReference type="Proteomes" id="UP001138751">
    <property type="component" value="Unassembled WGS sequence"/>
</dbReference>
<dbReference type="EMBL" id="JAAEDM010000001">
    <property type="protein sequence ID" value="MBR0669646.1"/>
    <property type="molecule type" value="Genomic_DNA"/>
</dbReference>
<evidence type="ECO:0000313" key="1">
    <source>
        <dbReference type="EMBL" id="MBR0669646.1"/>
    </source>
</evidence>
<dbReference type="AlphaFoldDB" id="A0A9X9WR67"/>
<evidence type="ECO:0000313" key="2">
    <source>
        <dbReference type="Proteomes" id="UP001138751"/>
    </source>
</evidence>
<dbReference type="RefSeq" id="WP_211859977.1">
    <property type="nucleotide sequence ID" value="NZ_JAAEDM010000001.1"/>
</dbReference>
<name>A0A9X9WR67_9PROT</name>
<sequence length="287" mass="31649">MLMHVRPGVFLRRDPVADAAPVVFDIPRSGAEYPRAFRATAPMADVQRSISMYVEEVYGNVPDAGATWLYACFPNVFIDANRHELDIDPEAIEGEWPAALQPGAKTKMGIGLIPMVCAGTTRLYSGKLPVAEVRARLDDYYWPYHNELARLLNAQRERHGIALHMSCHSMPAIAAAGQADAGQRRSDFDLGDRNGTTCGAEVVDLVGSVLRGFGYNVTNNKHFIGAECVRKHGNPQNGIHSLQIEMNRSLYMDEAARTRRPELETVRAHLTELARQLAAYACSRSAA</sequence>
<reference evidence="1" key="1">
    <citation type="submission" date="2020-01" db="EMBL/GenBank/DDBJ databases">
        <authorList>
            <person name="Rat A."/>
        </authorList>
    </citation>
    <scope>NUCLEOTIDE SEQUENCE</scope>
    <source>
        <strain evidence="1">LMG 31231</strain>
    </source>
</reference>
<comment type="caution">
    <text evidence="1">The sequence shown here is derived from an EMBL/GenBank/DDBJ whole genome shotgun (WGS) entry which is preliminary data.</text>
</comment>
<dbReference type="InterPro" id="IPR007709">
    <property type="entry name" value="N-FG_amidohydro"/>
</dbReference>
<dbReference type="SUPFAM" id="SSF53187">
    <property type="entry name" value="Zn-dependent exopeptidases"/>
    <property type="match status" value="1"/>
</dbReference>
<accession>A0A9X9WR67</accession>
<gene>
    <name evidence="1" type="ORF">GXW76_00550</name>
</gene>